<keyword evidence="2" id="KW-1185">Reference proteome</keyword>
<sequence>MENMPTQNSRVAKIDDIPAHLYEIIKDIRQGREVVLTEHEKIIARIIPVSNSGKPEKWPAFSERAIAIFGKSPKTSASESLTKTREERF</sequence>
<evidence type="ECO:0000313" key="2">
    <source>
        <dbReference type="Proteomes" id="UP000663720"/>
    </source>
</evidence>
<accession>A0A975B9H1</accession>
<organism evidence="1 2">
    <name type="scientific">Desulfonema limicola</name>
    <dbReference type="NCBI Taxonomy" id="45656"/>
    <lineage>
        <taxon>Bacteria</taxon>
        <taxon>Pseudomonadati</taxon>
        <taxon>Thermodesulfobacteriota</taxon>
        <taxon>Desulfobacteria</taxon>
        <taxon>Desulfobacterales</taxon>
        <taxon>Desulfococcaceae</taxon>
        <taxon>Desulfonema</taxon>
    </lineage>
</organism>
<dbReference type="KEGG" id="dli:dnl_33590"/>
<protein>
    <recommendedName>
        <fullName evidence="3">Antitoxin</fullName>
    </recommendedName>
</protein>
<name>A0A975B9H1_9BACT</name>
<evidence type="ECO:0000313" key="1">
    <source>
        <dbReference type="EMBL" id="QTA81035.1"/>
    </source>
</evidence>
<dbReference type="Proteomes" id="UP000663720">
    <property type="component" value="Chromosome"/>
</dbReference>
<dbReference type="EMBL" id="CP061799">
    <property type="protein sequence ID" value="QTA81035.1"/>
    <property type="molecule type" value="Genomic_DNA"/>
</dbReference>
<dbReference type="RefSeq" id="WP_207687110.1">
    <property type="nucleotide sequence ID" value="NZ_CP061799.1"/>
</dbReference>
<dbReference type="AlphaFoldDB" id="A0A975B9H1"/>
<reference evidence="1" key="1">
    <citation type="journal article" date="2021" name="Microb. Physiol.">
        <title>Proteogenomic Insights into the Physiology of Marine, Sulfate-Reducing, Filamentous Desulfonema limicola and Desulfonema magnum.</title>
        <authorList>
            <person name="Schnaars V."/>
            <person name="Wohlbrand L."/>
            <person name="Scheve S."/>
            <person name="Hinrichs C."/>
            <person name="Reinhardt R."/>
            <person name="Rabus R."/>
        </authorList>
    </citation>
    <scope>NUCLEOTIDE SEQUENCE</scope>
    <source>
        <strain evidence="1">5ac10</strain>
    </source>
</reference>
<evidence type="ECO:0008006" key="3">
    <source>
        <dbReference type="Google" id="ProtNLM"/>
    </source>
</evidence>
<gene>
    <name evidence="1" type="ORF">dnl_33590</name>
</gene>
<proteinExistence type="predicted"/>